<dbReference type="PANTHER" id="PTHR47545:SF1">
    <property type="entry name" value="MULTIFUNCTIONAL CCA PROTEIN"/>
    <property type="match status" value="1"/>
</dbReference>
<evidence type="ECO:0000256" key="6">
    <source>
        <dbReference type="ARBA" id="ARBA00022741"/>
    </source>
</evidence>
<dbReference type="Pfam" id="PF01966">
    <property type="entry name" value="HD"/>
    <property type="match status" value="1"/>
</dbReference>
<keyword evidence="2 11" id="KW-0808">Transferase</keyword>
<keyword evidence="13" id="KW-0378">Hydrolase</keyword>
<reference evidence="13 14" key="1">
    <citation type="submission" date="2023-07" db="EMBL/GenBank/DDBJ databases">
        <title>Genomic Encyclopedia of Type Strains, Phase IV (KMG-IV): sequencing the most valuable type-strain genomes for metagenomic binning, comparative biology and taxonomic classification.</title>
        <authorList>
            <person name="Goeker M."/>
        </authorList>
    </citation>
    <scope>NUCLEOTIDE SEQUENCE [LARGE SCALE GENOMIC DNA]</scope>
    <source>
        <strain evidence="13 14">DSM 16980</strain>
    </source>
</reference>
<dbReference type="RefSeq" id="WP_307225218.1">
    <property type="nucleotide sequence ID" value="NZ_CP116940.1"/>
</dbReference>
<dbReference type="Pfam" id="PF01743">
    <property type="entry name" value="PolyA_pol"/>
    <property type="match status" value="1"/>
</dbReference>
<sequence>MTEEQMVEYITAHGGEIYIVGGWIRDKLAGKMPKDKDYVLCKMREIDFCMLFPDAKKVGRAFPVYLLEVDGKKCEIAFARRELKHGHGYKGFTVSYNEDIAIEDDLFRRDSRMNSIAFKLPEKIIIDPFSGGEDIKNKIICATSIHFQEDPVRALRAARQAAEFDFTIEEATVKQMKECGAELRGEPAERIMNELSRALSAQTPSVFFRYLKKAALLDIVFPEIAALAGQTQPCFYHPEGDSFEHTMLILDTVAASTDDAAVRFAALCHDLGKGLTPQNMLPHHYGHEKSGIIALDRWHKRMTLPSHWYYGASFTIREHMRAARLVKFGKIVDLLIAIEKNPLGADGFCTIISADNKMLPAYLKNIHLILELFHSIDMEKRPAFLKGKQIGEWLREQRVDVLASYIKNMNI</sequence>
<comment type="similarity">
    <text evidence="11">Belongs to the tRNA nucleotidyltransferase/poly(A) polymerase family.</text>
</comment>
<name>A0ABT9YBH8_9FIRM</name>
<dbReference type="PANTHER" id="PTHR47545">
    <property type="entry name" value="MULTIFUNCTIONAL CCA PROTEIN"/>
    <property type="match status" value="1"/>
</dbReference>
<evidence type="ECO:0000256" key="9">
    <source>
        <dbReference type="ARBA" id="ARBA00022842"/>
    </source>
</evidence>
<evidence type="ECO:0000256" key="2">
    <source>
        <dbReference type="ARBA" id="ARBA00022679"/>
    </source>
</evidence>
<dbReference type="PROSITE" id="PS51831">
    <property type="entry name" value="HD"/>
    <property type="match status" value="1"/>
</dbReference>
<dbReference type="EC" id="3.1.3.-" evidence="13"/>
<evidence type="ECO:0000256" key="7">
    <source>
        <dbReference type="ARBA" id="ARBA00022800"/>
    </source>
</evidence>
<dbReference type="Gene3D" id="1.10.3090.10">
    <property type="entry name" value="cca-adding enzyme, domain 2"/>
    <property type="match status" value="1"/>
</dbReference>
<dbReference type="SUPFAM" id="SSF81891">
    <property type="entry name" value="Poly A polymerase C-terminal region-like"/>
    <property type="match status" value="1"/>
</dbReference>
<evidence type="ECO:0000256" key="8">
    <source>
        <dbReference type="ARBA" id="ARBA00022840"/>
    </source>
</evidence>
<evidence type="ECO:0000256" key="11">
    <source>
        <dbReference type="RuleBase" id="RU003953"/>
    </source>
</evidence>
<evidence type="ECO:0000313" key="13">
    <source>
        <dbReference type="EMBL" id="MDQ0204901.1"/>
    </source>
</evidence>
<evidence type="ECO:0000256" key="1">
    <source>
        <dbReference type="ARBA" id="ARBA00001946"/>
    </source>
</evidence>
<dbReference type="GO" id="GO:0016787">
    <property type="term" value="F:hydrolase activity"/>
    <property type="evidence" value="ECO:0007669"/>
    <property type="project" value="UniProtKB-KW"/>
</dbReference>
<dbReference type="SUPFAM" id="SSF81301">
    <property type="entry name" value="Nucleotidyltransferase"/>
    <property type="match status" value="1"/>
</dbReference>
<dbReference type="InterPro" id="IPR050124">
    <property type="entry name" value="tRNA_CCA-adding_enzyme"/>
</dbReference>
<evidence type="ECO:0000259" key="12">
    <source>
        <dbReference type="PROSITE" id="PS51831"/>
    </source>
</evidence>
<evidence type="ECO:0000313" key="14">
    <source>
        <dbReference type="Proteomes" id="UP001239167"/>
    </source>
</evidence>
<keyword evidence="4 13" id="KW-0548">Nucleotidyltransferase</keyword>
<proteinExistence type="inferred from homology"/>
<dbReference type="InterPro" id="IPR006674">
    <property type="entry name" value="HD_domain"/>
</dbReference>
<keyword evidence="8" id="KW-0067">ATP-binding</keyword>
<evidence type="ECO:0000256" key="5">
    <source>
        <dbReference type="ARBA" id="ARBA00022723"/>
    </source>
</evidence>
<keyword evidence="10 11" id="KW-0694">RNA-binding</keyword>
<organism evidence="13 14">
    <name type="scientific">Pectinatus haikarae</name>
    <dbReference type="NCBI Taxonomy" id="349096"/>
    <lineage>
        <taxon>Bacteria</taxon>
        <taxon>Bacillati</taxon>
        <taxon>Bacillota</taxon>
        <taxon>Negativicutes</taxon>
        <taxon>Selenomonadales</taxon>
        <taxon>Selenomonadaceae</taxon>
        <taxon>Pectinatus</taxon>
    </lineage>
</organism>
<keyword evidence="14" id="KW-1185">Reference proteome</keyword>
<accession>A0ABT9YBH8</accession>
<keyword evidence="7" id="KW-0692">RNA repair</keyword>
<evidence type="ECO:0000256" key="10">
    <source>
        <dbReference type="ARBA" id="ARBA00022884"/>
    </source>
</evidence>
<dbReference type="InterPro" id="IPR032828">
    <property type="entry name" value="PolyA_RNA-bd"/>
</dbReference>
<keyword evidence="6" id="KW-0547">Nucleotide-binding</keyword>
<dbReference type="InterPro" id="IPR043519">
    <property type="entry name" value="NT_sf"/>
</dbReference>
<dbReference type="EMBL" id="JAUSUE010000023">
    <property type="protein sequence ID" value="MDQ0204901.1"/>
    <property type="molecule type" value="Genomic_DNA"/>
</dbReference>
<dbReference type="GO" id="GO:0004810">
    <property type="term" value="F:CCA tRNA nucleotidyltransferase activity"/>
    <property type="evidence" value="ECO:0007669"/>
    <property type="project" value="UniProtKB-EC"/>
</dbReference>
<evidence type="ECO:0000256" key="4">
    <source>
        <dbReference type="ARBA" id="ARBA00022695"/>
    </source>
</evidence>
<keyword evidence="3" id="KW-0819">tRNA processing</keyword>
<keyword evidence="9" id="KW-0460">Magnesium</keyword>
<evidence type="ECO:0000256" key="3">
    <source>
        <dbReference type="ARBA" id="ARBA00022694"/>
    </source>
</evidence>
<gene>
    <name evidence="13" type="ORF">J2S01_002635</name>
</gene>
<dbReference type="Gene3D" id="3.30.460.10">
    <property type="entry name" value="Beta Polymerase, domain 2"/>
    <property type="match status" value="1"/>
</dbReference>
<dbReference type="EC" id="2.7.7.72" evidence="13"/>
<dbReference type="InterPro" id="IPR002646">
    <property type="entry name" value="PolA_pol_head_dom"/>
</dbReference>
<comment type="caution">
    <text evidence="13">The sequence shown here is derived from an EMBL/GenBank/DDBJ whole genome shotgun (WGS) entry which is preliminary data.</text>
</comment>
<protein>
    <submittedName>
        <fullName evidence="13">tRNA nucleotidyltransferase (CCA-adding enzyme)</fullName>
        <ecNumber evidence="13">2.7.7.72</ecNumber>
        <ecNumber evidence="13">3.1.3.-</ecNumber>
        <ecNumber evidence="13">3.1.4.-</ecNumber>
    </submittedName>
</protein>
<dbReference type="Proteomes" id="UP001239167">
    <property type="component" value="Unassembled WGS sequence"/>
</dbReference>
<comment type="cofactor">
    <cofactor evidence="1">
        <name>Mg(2+)</name>
        <dbReference type="ChEBI" id="CHEBI:18420"/>
    </cofactor>
</comment>
<dbReference type="EC" id="3.1.4.-" evidence="13"/>
<dbReference type="Pfam" id="PF12627">
    <property type="entry name" value="PolyA_pol_RNAbd"/>
    <property type="match status" value="1"/>
</dbReference>
<keyword evidence="5" id="KW-0479">Metal-binding</keyword>
<feature type="domain" description="HD" evidence="12">
    <location>
        <begin position="242"/>
        <end position="338"/>
    </location>
</feature>